<keyword evidence="3" id="KW-0444">Lipid biosynthesis</keyword>
<dbReference type="EC" id="2.7.1.130" evidence="2"/>
<keyword evidence="8" id="KW-0067">ATP-binding</keyword>
<keyword evidence="9" id="KW-0443">Lipid metabolism</keyword>
<comment type="caution">
    <text evidence="10">The sequence shown here is derived from an EMBL/GenBank/DDBJ whole genome shotgun (WGS) entry which is preliminary data.</text>
</comment>
<proteinExistence type="predicted"/>
<reference evidence="10" key="1">
    <citation type="submission" date="2023-05" db="EMBL/GenBank/DDBJ databases">
        <title>Genome and transcriptome analyses reveal genes involved in the formation of fine ridges on petal epidermal cells in Hibiscus trionum.</title>
        <authorList>
            <person name="Koshimizu S."/>
            <person name="Masuda S."/>
            <person name="Ishii T."/>
            <person name="Shirasu K."/>
            <person name="Hoshino A."/>
            <person name="Arita M."/>
        </authorList>
    </citation>
    <scope>NUCLEOTIDE SEQUENCE</scope>
    <source>
        <strain evidence="10">Hamamatsu line</strain>
    </source>
</reference>
<dbReference type="Proteomes" id="UP001165190">
    <property type="component" value="Unassembled WGS sequence"/>
</dbReference>
<evidence type="ECO:0000256" key="2">
    <source>
        <dbReference type="ARBA" id="ARBA00012071"/>
    </source>
</evidence>
<dbReference type="GO" id="GO:0016020">
    <property type="term" value="C:membrane"/>
    <property type="evidence" value="ECO:0007669"/>
    <property type="project" value="GOC"/>
</dbReference>
<sequence length="126" mass="14463">MECRQHWSLCRDLEIVMINGLMLWGNCKLLPLGPLREPLTAIKRADIAIVHHADLISEQKIKDIELVVQETKELLPIFYTRMAPSYFFELRNISTKMHLEAMHDAVVICVSAIGSPDSFVQAVEMW</sequence>
<evidence type="ECO:0000256" key="5">
    <source>
        <dbReference type="ARBA" id="ARBA00022679"/>
    </source>
</evidence>
<gene>
    <name evidence="10" type="ORF">HRI_004700600</name>
</gene>
<name>A0A9W7MPV0_HIBTR</name>
<dbReference type="AlphaFoldDB" id="A0A9W7MPV0"/>
<organism evidence="10 11">
    <name type="scientific">Hibiscus trionum</name>
    <name type="common">Flower of an hour</name>
    <dbReference type="NCBI Taxonomy" id="183268"/>
    <lineage>
        <taxon>Eukaryota</taxon>
        <taxon>Viridiplantae</taxon>
        <taxon>Streptophyta</taxon>
        <taxon>Embryophyta</taxon>
        <taxon>Tracheophyta</taxon>
        <taxon>Spermatophyta</taxon>
        <taxon>Magnoliopsida</taxon>
        <taxon>eudicotyledons</taxon>
        <taxon>Gunneridae</taxon>
        <taxon>Pentapetalae</taxon>
        <taxon>rosids</taxon>
        <taxon>malvids</taxon>
        <taxon>Malvales</taxon>
        <taxon>Malvaceae</taxon>
        <taxon>Malvoideae</taxon>
        <taxon>Hibiscus</taxon>
    </lineage>
</organism>
<keyword evidence="4" id="KW-0441">Lipid A biosynthesis</keyword>
<dbReference type="OrthoDB" id="10266567at2759"/>
<keyword evidence="11" id="KW-1185">Reference proteome</keyword>
<evidence type="ECO:0000256" key="8">
    <source>
        <dbReference type="ARBA" id="ARBA00022840"/>
    </source>
</evidence>
<keyword evidence="5" id="KW-0808">Transferase</keyword>
<accession>A0A9W7MPV0</accession>
<dbReference type="GO" id="GO:0005524">
    <property type="term" value="F:ATP binding"/>
    <property type="evidence" value="ECO:0007669"/>
    <property type="project" value="UniProtKB-KW"/>
</dbReference>
<evidence type="ECO:0000313" key="11">
    <source>
        <dbReference type="Proteomes" id="UP001165190"/>
    </source>
</evidence>
<evidence type="ECO:0000256" key="9">
    <source>
        <dbReference type="ARBA" id="ARBA00023098"/>
    </source>
</evidence>
<dbReference type="InterPro" id="IPR003758">
    <property type="entry name" value="LpxK"/>
</dbReference>
<evidence type="ECO:0000256" key="6">
    <source>
        <dbReference type="ARBA" id="ARBA00022741"/>
    </source>
</evidence>
<dbReference type="GO" id="GO:0009029">
    <property type="term" value="F:lipid-A 4'-kinase activity"/>
    <property type="evidence" value="ECO:0007669"/>
    <property type="project" value="UniProtKB-EC"/>
</dbReference>
<keyword evidence="6" id="KW-0547">Nucleotide-binding</keyword>
<evidence type="ECO:0000256" key="7">
    <source>
        <dbReference type="ARBA" id="ARBA00022777"/>
    </source>
</evidence>
<evidence type="ECO:0000256" key="3">
    <source>
        <dbReference type="ARBA" id="ARBA00022516"/>
    </source>
</evidence>
<evidence type="ECO:0000256" key="4">
    <source>
        <dbReference type="ARBA" id="ARBA00022556"/>
    </source>
</evidence>
<dbReference type="Pfam" id="PF02606">
    <property type="entry name" value="LpxK"/>
    <property type="match status" value="1"/>
</dbReference>
<comment type="pathway">
    <text evidence="1">Glycolipid biosynthesis; lipid IV(A) biosynthesis; lipid IV(A) from (3R)-3-hydroxytetradecanoyl-[acyl-carrier-protein] and UDP-N-acetyl-alpha-D-glucosamine: step 6/6.</text>
</comment>
<dbReference type="PANTHER" id="PTHR42724">
    <property type="entry name" value="TETRAACYLDISACCHARIDE 4'-KINASE"/>
    <property type="match status" value="1"/>
</dbReference>
<evidence type="ECO:0000313" key="10">
    <source>
        <dbReference type="EMBL" id="GMJ10314.1"/>
    </source>
</evidence>
<keyword evidence="7" id="KW-0418">Kinase</keyword>
<evidence type="ECO:0000256" key="1">
    <source>
        <dbReference type="ARBA" id="ARBA00004870"/>
    </source>
</evidence>
<protein>
    <recommendedName>
        <fullName evidence="2">tetraacyldisaccharide 4'-kinase</fullName>
        <ecNumber evidence="2">2.7.1.130</ecNumber>
    </recommendedName>
</protein>
<dbReference type="EMBL" id="BSYR01000056">
    <property type="protein sequence ID" value="GMJ10314.1"/>
    <property type="molecule type" value="Genomic_DNA"/>
</dbReference>
<dbReference type="GO" id="GO:0009245">
    <property type="term" value="P:lipid A biosynthetic process"/>
    <property type="evidence" value="ECO:0007669"/>
    <property type="project" value="UniProtKB-KW"/>
</dbReference>
<dbReference type="PANTHER" id="PTHR42724:SF1">
    <property type="entry name" value="TETRAACYLDISACCHARIDE 4'-KINASE, MITOCHONDRIAL-RELATED"/>
    <property type="match status" value="1"/>
</dbReference>